<sequence length="88" mass="10103">MGIIVLNILADASYDLLKQDKPNLRPRSDCDITYLFDDHNKPAILYTDQLNKILAKTVSAEEVKLIKNEIFEMTIEVDFEHQVNLPAQ</sequence>
<proteinExistence type="predicted"/>
<name>A0A8B6HMT8_MYTGA</name>
<accession>A0A8B6HMT8</accession>
<evidence type="ECO:0000313" key="2">
    <source>
        <dbReference type="Proteomes" id="UP000596742"/>
    </source>
</evidence>
<evidence type="ECO:0000313" key="1">
    <source>
        <dbReference type="EMBL" id="VDI81239.1"/>
    </source>
</evidence>
<dbReference type="OrthoDB" id="5958466at2759"/>
<keyword evidence="2" id="KW-1185">Reference proteome</keyword>
<dbReference type="Proteomes" id="UP000596742">
    <property type="component" value="Unassembled WGS sequence"/>
</dbReference>
<dbReference type="EMBL" id="UYJE01010246">
    <property type="protein sequence ID" value="VDI81239.1"/>
    <property type="molecule type" value="Genomic_DNA"/>
</dbReference>
<protein>
    <submittedName>
        <fullName evidence="1">Uncharacterized protein</fullName>
    </submittedName>
</protein>
<comment type="caution">
    <text evidence="1">The sequence shown here is derived from an EMBL/GenBank/DDBJ whole genome shotgun (WGS) entry which is preliminary data.</text>
</comment>
<organism evidence="1 2">
    <name type="scientific">Mytilus galloprovincialis</name>
    <name type="common">Mediterranean mussel</name>
    <dbReference type="NCBI Taxonomy" id="29158"/>
    <lineage>
        <taxon>Eukaryota</taxon>
        <taxon>Metazoa</taxon>
        <taxon>Spiralia</taxon>
        <taxon>Lophotrochozoa</taxon>
        <taxon>Mollusca</taxon>
        <taxon>Bivalvia</taxon>
        <taxon>Autobranchia</taxon>
        <taxon>Pteriomorphia</taxon>
        <taxon>Mytilida</taxon>
        <taxon>Mytiloidea</taxon>
        <taxon>Mytilidae</taxon>
        <taxon>Mytilinae</taxon>
        <taxon>Mytilus</taxon>
    </lineage>
</organism>
<dbReference type="AlphaFoldDB" id="A0A8B6HMT8"/>
<reference evidence="1" key="1">
    <citation type="submission" date="2018-11" db="EMBL/GenBank/DDBJ databases">
        <authorList>
            <person name="Alioto T."/>
            <person name="Alioto T."/>
        </authorList>
    </citation>
    <scope>NUCLEOTIDE SEQUENCE</scope>
</reference>
<gene>
    <name evidence="1" type="ORF">MGAL_10B090356</name>
</gene>